<evidence type="ECO:0000256" key="1">
    <source>
        <dbReference type="ARBA" id="ARBA00022801"/>
    </source>
</evidence>
<evidence type="ECO:0000313" key="5">
    <source>
        <dbReference type="Proteomes" id="UP000029643"/>
    </source>
</evidence>
<organism evidence="4 5">
    <name type="scientific">Algibacter lectus</name>
    <dbReference type="NCBI Taxonomy" id="221126"/>
    <lineage>
        <taxon>Bacteria</taxon>
        <taxon>Pseudomonadati</taxon>
        <taxon>Bacteroidota</taxon>
        <taxon>Flavobacteriia</taxon>
        <taxon>Flavobacteriales</taxon>
        <taxon>Flavobacteriaceae</taxon>
        <taxon>Algibacter</taxon>
    </lineage>
</organism>
<protein>
    <submittedName>
        <fullName evidence="4">Cytoplasmic axial filament protein CafA and ribonuclease G</fullName>
    </submittedName>
</protein>
<evidence type="ECO:0000313" key="4">
    <source>
        <dbReference type="EMBL" id="GAL78760.1"/>
    </source>
</evidence>
<dbReference type="Pfam" id="PF10150">
    <property type="entry name" value="RNase_E_G"/>
    <property type="match status" value="1"/>
</dbReference>
<dbReference type="GO" id="GO:0003723">
    <property type="term" value="F:RNA binding"/>
    <property type="evidence" value="ECO:0007669"/>
    <property type="project" value="UniProtKB-KW"/>
</dbReference>
<feature type="domain" description="RNA-binding protein AU-1/Ribonuclease E/G" evidence="3">
    <location>
        <begin position="3"/>
        <end position="59"/>
    </location>
</feature>
<keyword evidence="1" id="KW-0378">Hydrolase</keyword>
<proteinExistence type="predicted"/>
<reference evidence="4" key="1">
    <citation type="journal article" date="2014" name="Genome Announc.">
        <title>Draft Genome Sequences of Marine Flavobacterium Algibacter lectus Strains SS8 and NR4.</title>
        <authorList>
            <person name="Takatani N."/>
            <person name="Nakanishi M."/>
            <person name="Meirelles P."/>
            <person name="Mino S."/>
            <person name="Suda W."/>
            <person name="Oshima K."/>
            <person name="Hattori M."/>
            <person name="Ohkuma M."/>
            <person name="Hosokawa M."/>
            <person name="Miyashita K."/>
            <person name="Thompson F.L."/>
            <person name="Niwa A."/>
            <person name="Sawabe T."/>
            <person name="Sawabe T."/>
        </authorList>
    </citation>
    <scope>NUCLEOTIDE SEQUENCE [LARGE SCALE GENOMIC DNA]</scope>
    <source>
        <strain evidence="4">JCM 19274</strain>
    </source>
</reference>
<keyword evidence="2" id="KW-0694">RNA-binding</keyword>
<dbReference type="Proteomes" id="UP000029643">
    <property type="component" value="Unassembled WGS sequence"/>
</dbReference>
<comment type="caution">
    <text evidence="4">The sequence shown here is derived from an EMBL/GenBank/DDBJ whole genome shotgun (WGS) entry which is preliminary data.</text>
</comment>
<dbReference type="GO" id="GO:0016787">
    <property type="term" value="F:hydrolase activity"/>
    <property type="evidence" value="ECO:0007669"/>
    <property type="project" value="UniProtKB-KW"/>
</dbReference>
<sequence>MNKASSILRDIFNDTFTGITVDDETLFDQIKDYLQEIAPKKESIVKLHQSKTPDFRKIRHRTTN</sequence>
<name>A0A090WNS0_9FLAO</name>
<evidence type="ECO:0000256" key="2">
    <source>
        <dbReference type="ARBA" id="ARBA00022884"/>
    </source>
</evidence>
<dbReference type="InterPro" id="IPR019307">
    <property type="entry name" value="RNA-bd_AU-1/RNase_E/G"/>
</dbReference>
<gene>
    <name evidence="4" type="ORF">JCM19274_3318</name>
</gene>
<evidence type="ECO:0000259" key="3">
    <source>
        <dbReference type="Pfam" id="PF10150"/>
    </source>
</evidence>
<accession>A0A090WNS0</accession>
<dbReference type="AlphaFoldDB" id="A0A090WNS0"/>
<dbReference type="EMBL" id="BBNU01000004">
    <property type="protein sequence ID" value="GAL78760.1"/>
    <property type="molecule type" value="Genomic_DNA"/>
</dbReference>